<evidence type="ECO:0000313" key="2">
    <source>
        <dbReference type="EMBL" id="GFR83167.1"/>
    </source>
</evidence>
<evidence type="ECO:0000313" key="3">
    <source>
        <dbReference type="Proteomes" id="UP000762676"/>
    </source>
</evidence>
<evidence type="ECO:0000256" key="1">
    <source>
        <dbReference type="SAM" id="MobiDB-lite"/>
    </source>
</evidence>
<feature type="compositionally biased region" description="Basic and acidic residues" evidence="1">
    <location>
        <begin position="789"/>
        <end position="805"/>
    </location>
</feature>
<protein>
    <submittedName>
        <fullName evidence="2">Uncharacterized protein</fullName>
    </submittedName>
</protein>
<feature type="compositionally biased region" description="Low complexity" evidence="1">
    <location>
        <begin position="534"/>
        <end position="550"/>
    </location>
</feature>
<proteinExistence type="predicted"/>
<sequence>MSLASPSRFCGQYNSGHIAQPRYPSYMSANPDHESGSIAQADLTSDPTNNASIGRAGLTPDNPLPTLYNQLNGLRQPLLHNLDFGSTTDCQLNGSIFNSHAYQRSPHQQCNLPGQPLHESESYNNAIAVPHPSTNATNYNYQAMEIESPSSHVSSQYYGDYWSHPSRLLGSNLNSADGIATNSIDHQAATNSMQNLDLSGQHNRWDSNNRQVDHLNAQPIFLDYRTGENSLFNSNDPERSQNHPIQLLHLNSMYSGDARNATSLSTPVLGQRQNFMTRGARENLSLVTHPSDQLNGMHSNTPRQSLHSSVPPYASPMLITECTPQNSQHTIIEERSNPVNNLFVEGLEPTQLPSDELERAQSSQPTQSFGAARTSFIYQRGLKTFEPSTVSGSLHSDFLHEEHVQHNLSSSQESMPHKRHKMSRKRERQANTPRMERNNRRRLSREELPSEQSDRQRASSVYSNVNRSLFKDDTVMEPSTSKGRQNERYEPTNSIDSLLIHQAQPLRGTGVITAADTTMGESEQQRGSQESTYSFRSSQIDSSRSIPISQNLPVGSTERMVTDENRNEANQNNKLFLLSDYREQSESNYSGGLPPTNSDEDLGSFSSDEVGIQRQPNREDSSTLRSRLNNRIGGTIRYQCYLLNNILESGILRPWDHAVMLELRFEVLRSFVILPHIQIMDYLIRRCAFLDFQWQPDACVLSRTKRLHALLDEVLLPYSSPAESSLRIFSRFFDSLFRPSYDSCDRAYNKVTEAFDSYSKKVHGRVDDDHEEDGPLLSPGQYMYDEVTNDPRRQSAEAPIERHDYSTGSMPDDVNPFGNRLYLQPISSSQENDVRRHADSYTDALTYQDHPEEYWHPQQQSGAEISPKKPNSSNTACSQGASGNFLQSQVKSSKKKKKKSKKRRKSREPNGSSANHIQGASNNFSQPQLKSSEKNRKSKKHKSRKPNSSDTACSQVARSDFSQPQLNLLEKSRKSKKHKSRKTSQNSDTSNDQRAKHRGGSKRTHLTKSNTKKRQPIVDKLVITVIDPQNRKPGGDHGSAVDGISSHFDRLKATLSRLTSTEQSQPTLTQTKQVKFEVKRTIRVVPQSFEQRVHLHYQCSRNRQRPANHYHCYGENANFVTSYTYFKGSNAWVKTVRSPCGAIFVTSKNKHKCSILYIKEADGHLDIFVRRPSGHTTIVSIGRSGRINVLFQAWPEEMTELSTHHDGRVDLRHFDYLSRVVEMLNRSTRNRRK</sequence>
<gene>
    <name evidence="2" type="ORF">ElyMa_000643800</name>
</gene>
<feature type="region of interest" description="Disordered" evidence="1">
    <location>
        <begin position="404"/>
        <end position="491"/>
    </location>
</feature>
<feature type="compositionally biased region" description="Polar residues" evidence="1">
    <location>
        <begin position="857"/>
        <end position="890"/>
    </location>
</feature>
<keyword evidence="3" id="KW-1185">Reference proteome</keyword>
<dbReference type="Proteomes" id="UP000762676">
    <property type="component" value="Unassembled WGS sequence"/>
</dbReference>
<feature type="compositionally biased region" description="Polar residues" evidence="1">
    <location>
        <begin position="518"/>
        <end position="533"/>
    </location>
</feature>
<feature type="compositionally biased region" description="Basic and acidic residues" evidence="1">
    <location>
        <begin position="434"/>
        <end position="457"/>
    </location>
</feature>
<feature type="region of interest" description="Disordered" evidence="1">
    <location>
        <begin position="585"/>
        <end position="624"/>
    </location>
</feature>
<feature type="compositionally biased region" description="Polar residues" evidence="1">
    <location>
        <begin position="909"/>
        <end position="929"/>
    </location>
</feature>
<dbReference type="AlphaFoldDB" id="A0AAV4GBY9"/>
<feature type="compositionally biased region" description="Basic residues" evidence="1">
    <location>
        <begin position="892"/>
        <end position="906"/>
    </location>
</feature>
<feature type="region of interest" description="Disordered" evidence="1">
    <location>
        <begin position="856"/>
        <end position="1016"/>
    </location>
</feature>
<feature type="compositionally biased region" description="Polar residues" evidence="1">
    <location>
        <begin position="42"/>
        <end position="52"/>
    </location>
</feature>
<feature type="compositionally biased region" description="Polar residues" evidence="1">
    <location>
        <begin position="950"/>
        <end position="966"/>
    </location>
</feature>
<feature type="region of interest" description="Disordered" evidence="1">
    <location>
        <begin position="518"/>
        <end position="551"/>
    </location>
</feature>
<feature type="region of interest" description="Disordered" evidence="1">
    <location>
        <begin position="764"/>
        <end position="820"/>
    </location>
</feature>
<feature type="compositionally biased region" description="Basic residues" evidence="1">
    <location>
        <begin position="417"/>
        <end position="427"/>
    </location>
</feature>
<name>A0AAV4GBY9_9GAST</name>
<feature type="compositionally biased region" description="Basic residues" evidence="1">
    <location>
        <begin position="973"/>
        <end position="982"/>
    </location>
</feature>
<feature type="compositionally biased region" description="Basic residues" evidence="1">
    <location>
        <begin position="995"/>
        <end position="1015"/>
    </location>
</feature>
<feature type="compositionally biased region" description="Basic residues" evidence="1">
    <location>
        <begin position="936"/>
        <end position="945"/>
    </location>
</feature>
<feature type="compositionally biased region" description="Polar residues" evidence="1">
    <location>
        <begin position="458"/>
        <end position="467"/>
    </location>
</feature>
<reference evidence="2 3" key="1">
    <citation type="journal article" date="2021" name="Elife">
        <title>Chloroplast acquisition without the gene transfer in kleptoplastic sea slugs, Plakobranchus ocellatus.</title>
        <authorList>
            <person name="Maeda T."/>
            <person name="Takahashi S."/>
            <person name="Yoshida T."/>
            <person name="Shimamura S."/>
            <person name="Takaki Y."/>
            <person name="Nagai Y."/>
            <person name="Toyoda A."/>
            <person name="Suzuki Y."/>
            <person name="Arimoto A."/>
            <person name="Ishii H."/>
            <person name="Satoh N."/>
            <person name="Nishiyama T."/>
            <person name="Hasebe M."/>
            <person name="Maruyama T."/>
            <person name="Minagawa J."/>
            <person name="Obokata J."/>
            <person name="Shigenobu S."/>
        </authorList>
    </citation>
    <scope>NUCLEOTIDE SEQUENCE [LARGE SCALE GENOMIC DNA]</scope>
</reference>
<dbReference type="EMBL" id="BMAT01001318">
    <property type="protein sequence ID" value="GFR83167.1"/>
    <property type="molecule type" value="Genomic_DNA"/>
</dbReference>
<comment type="caution">
    <text evidence="2">The sequence shown here is derived from an EMBL/GenBank/DDBJ whole genome shotgun (WGS) entry which is preliminary data.</text>
</comment>
<organism evidence="2 3">
    <name type="scientific">Elysia marginata</name>
    <dbReference type="NCBI Taxonomy" id="1093978"/>
    <lineage>
        <taxon>Eukaryota</taxon>
        <taxon>Metazoa</taxon>
        <taxon>Spiralia</taxon>
        <taxon>Lophotrochozoa</taxon>
        <taxon>Mollusca</taxon>
        <taxon>Gastropoda</taxon>
        <taxon>Heterobranchia</taxon>
        <taxon>Euthyneura</taxon>
        <taxon>Panpulmonata</taxon>
        <taxon>Sacoglossa</taxon>
        <taxon>Placobranchoidea</taxon>
        <taxon>Plakobranchidae</taxon>
        <taxon>Elysia</taxon>
    </lineage>
</organism>
<accession>A0AAV4GBY9</accession>
<feature type="region of interest" description="Disordered" evidence="1">
    <location>
        <begin position="22"/>
        <end position="62"/>
    </location>
</feature>